<evidence type="ECO:0000259" key="2">
    <source>
        <dbReference type="PROSITE" id="PS50020"/>
    </source>
</evidence>
<dbReference type="PROSITE" id="PS50020">
    <property type="entry name" value="WW_DOMAIN_2"/>
    <property type="match status" value="1"/>
</dbReference>
<dbReference type="OrthoDB" id="508329at2759"/>
<feature type="domain" description="CCHC-type" evidence="3">
    <location>
        <begin position="18"/>
        <end position="33"/>
    </location>
</feature>
<evidence type="ECO:0000259" key="3">
    <source>
        <dbReference type="PROSITE" id="PS50158"/>
    </source>
</evidence>
<keyword evidence="1" id="KW-0862">Zinc</keyword>
<dbReference type="SUPFAM" id="SSF51045">
    <property type="entry name" value="WW domain"/>
    <property type="match status" value="1"/>
</dbReference>
<dbReference type="InterPro" id="IPR001878">
    <property type="entry name" value="Znf_CCHC"/>
</dbReference>
<dbReference type="Pfam" id="PF00098">
    <property type="entry name" value="zf-CCHC"/>
    <property type="match status" value="1"/>
</dbReference>
<dbReference type="eggNOG" id="ENOG502SH30">
    <property type="taxonomic scope" value="Eukaryota"/>
</dbReference>
<keyword evidence="1" id="KW-0479">Metal-binding</keyword>
<dbReference type="Proteomes" id="UP000007264">
    <property type="component" value="Unassembled WGS sequence"/>
</dbReference>
<dbReference type="RefSeq" id="XP_005643720.1">
    <property type="nucleotide sequence ID" value="XM_005643663.1"/>
</dbReference>
<dbReference type="SMART" id="SM00456">
    <property type="entry name" value="WW"/>
    <property type="match status" value="1"/>
</dbReference>
<dbReference type="STRING" id="574566.I0YLA7"/>
<keyword evidence="5" id="KW-1185">Reference proteome</keyword>
<sequence>MELHHKLRRDPSWHPSGCNICGQLGHQAANCTNGTINWRQIYGDEAFRLKEPIYPSDIYRMMKEKKVDFTALEKQAQEWAKTHANGAPPVPAATPVAVKTAPDAAASAPSPAAPVPVATPPPVEAPLPEGWGAAKDAQGRTYFWHKATKKVQWERPNAATPIS</sequence>
<accession>I0YLA7</accession>
<dbReference type="AlphaFoldDB" id="I0YLA7"/>
<dbReference type="EMBL" id="AGSI01000020">
    <property type="protein sequence ID" value="EIE19176.1"/>
    <property type="molecule type" value="Genomic_DNA"/>
</dbReference>
<reference evidence="4 5" key="1">
    <citation type="journal article" date="2012" name="Genome Biol.">
        <title>The genome of the polar eukaryotic microalga coccomyxa subellipsoidea reveals traits of cold adaptation.</title>
        <authorList>
            <person name="Blanc G."/>
            <person name="Agarkova I."/>
            <person name="Grimwood J."/>
            <person name="Kuo A."/>
            <person name="Brueggeman A."/>
            <person name="Dunigan D."/>
            <person name="Gurnon J."/>
            <person name="Ladunga I."/>
            <person name="Lindquist E."/>
            <person name="Lucas S."/>
            <person name="Pangilinan J."/>
            <person name="Proschold T."/>
            <person name="Salamov A."/>
            <person name="Schmutz J."/>
            <person name="Weeks D."/>
            <person name="Yamada T."/>
            <person name="Claverie J.M."/>
            <person name="Grigoriev I."/>
            <person name="Van Etten J."/>
            <person name="Lomsadze A."/>
            <person name="Borodovsky M."/>
        </authorList>
    </citation>
    <scope>NUCLEOTIDE SEQUENCE [LARGE SCALE GENOMIC DNA]</scope>
    <source>
        <strain evidence="4 5">C-169</strain>
    </source>
</reference>
<dbReference type="Pfam" id="PF00397">
    <property type="entry name" value="WW"/>
    <property type="match status" value="1"/>
</dbReference>
<evidence type="ECO:0000313" key="5">
    <source>
        <dbReference type="Proteomes" id="UP000007264"/>
    </source>
</evidence>
<dbReference type="CDD" id="cd00201">
    <property type="entry name" value="WW"/>
    <property type="match status" value="1"/>
</dbReference>
<dbReference type="PROSITE" id="PS50158">
    <property type="entry name" value="ZF_CCHC"/>
    <property type="match status" value="1"/>
</dbReference>
<dbReference type="KEGG" id="csl:COCSUDRAFT_54765"/>
<dbReference type="InterPro" id="IPR001202">
    <property type="entry name" value="WW_dom"/>
</dbReference>
<evidence type="ECO:0000313" key="4">
    <source>
        <dbReference type="EMBL" id="EIE19176.1"/>
    </source>
</evidence>
<proteinExistence type="predicted"/>
<protein>
    <recommendedName>
        <fullName evidence="6">WW domain-containing protein</fullName>
    </recommendedName>
</protein>
<dbReference type="InterPro" id="IPR036020">
    <property type="entry name" value="WW_dom_sf"/>
</dbReference>
<dbReference type="GeneID" id="17037106"/>
<evidence type="ECO:0008006" key="6">
    <source>
        <dbReference type="Google" id="ProtNLM"/>
    </source>
</evidence>
<dbReference type="SMART" id="SM00343">
    <property type="entry name" value="ZnF_C2HC"/>
    <property type="match status" value="1"/>
</dbReference>
<dbReference type="GO" id="GO:0003676">
    <property type="term" value="F:nucleic acid binding"/>
    <property type="evidence" value="ECO:0007669"/>
    <property type="project" value="InterPro"/>
</dbReference>
<feature type="domain" description="WW" evidence="2">
    <location>
        <begin position="125"/>
        <end position="158"/>
    </location>
</feature>
<organism evidence="4 5">
    <name type="scientific">Coccomyxa subellipsoidea (strain C-169)</name>
    <name type="common">Green microalga</name>
    <dbReference type="NCBI Taxonomy" id="574566"/>
    <lineage>
        <taxon>Eukaryota</taxon>
        <taxon>Viridiplantae</taxon>
        <taxon>Chlorophyta</taxon>
        <taxon>core chlorophytes</taxon>
        <taxon>Trebouxiophyceae</taxon>
        <taxon>Trebouxiophyceae incertae sedis</taxon>
        <taxon>Coccomyxaceae</taxon>
        <taxon>Coccomyxa</taxon>
        <taxon>Coccomyxa subellipsoidea</taxon>
    </lineage>
</organism>
<keyword evidence="1" id="KW-0863">Zinc-finger</keyword>
<evidence type="ECO:0000256" key="1">
    <source>
        <dbReference type="PROSITE-ProRule" id="PRU00047"/>
    </source>
</evidence>
<name>I0YLA7_COCSC</name>
<dbReference type="InterPro" id="IPR036875">
    <property type="entry name" value="Znf_CCHC_sf"/>
</dbReference>
<gene>
    <name evidence="4" type="ORF">COCSUDRAFT_54765</name>
</gene>
<dbReference type="Gene3D" id="2.20.70.10">
    <property type="match status" value="1"/>
</dbReference>
<comment type="caution">
    <text evidence="4">The sequence shown here is derived from an EMBL/GenBank/DDBJ whole genome shotgun (WGS) entry which is preliminary data.</text>
</comment>
<dbReference type="SUPFAM" id="SSF57756">
    <property type="entry name" value="Retrovirus zinc finger-like domains"/>
    <property type="match status" value="1"/>
</dbReference>
<dbReference type="GO" id="GO:0008270">
    <property type="term" value="F:zinc ion binding"/>
    <property type="evidence" value="ECO:0007669"/>
    <property type="project" value="UniProtKB-KW"/>
</dbReference>